<feature type="transmembrane region" description="Helical" evidence="12">
    <location>
        <begin position="6"/>
        <end position="28"/>
    </location>
</feature>
<dbReference type="InterPro" id="IPR004316">
    <property type="entry name" value="SWEET_rpt"/>
</dbReference>
<keyword evidence="6 12" id="KW-0762">Sugar transport</keyword>
<feature type="transmembrane region" description="Helical" evidence="12">
    <location>
        <begin position="132"/>
        <end position="151"/>
    </location>
</feature>
<dbReference type="STRING" id="282301.A0A267G506"/>
<keyword evidence="11 12" id="KW-0472">Membrane</keyword>
<keyword evidence="9 12" id="KW-1133">Transmembrane helix</keyword>
<evidence type="ECO:0000256" key="6">
    <source>
        <dbReference type="ARBA" id="ARBA00022597"/>
    </source>
</evidence>
<organism evidence="13 14">
    <name type="scientific">Macrostomum lignano</name>
    <dbReference type="NCBI Taxonomy" id="282301"/>
    <lineage>
        <taxon>Eukaryota</taxon>
        <taxon>Metazoa</taxon>
        <taxon>Spiralia</taxon>
        <taxon>Lophotrochozoa</taxon>
        <taxon>Platyhelminthes</taxon>
        <taxon>Rhabditophora</taxon>
        <taxon>Macrostomorpha</taxon>
        <taxon>Macrostomida</taxon>
        <taxon>Macrostomidae</taxon>
        <taxon>Macrostomum</taxon>
    </lineage>
</organism>
<evidence type="ECO:0000313" key="14">
    <source>
        <dbReference type="Proteomes" id="UP000215902"/>
    </source>
</evidence>
<evidence type="ECO:0000256" key="11">
    <source>
        <dbReference type="ARBA" id="ARBA00023136"/>
    </source>
</evidence>
<keyword evidence="7 12" id="KW-0812">Transmembrane</keyword>
<feature type="transmembrane region" description="Helical" evidence="12">
    <location>
        <begin position="163"/>
        <end position="184"/>
    </location>
</feature>
<dbReference type="GO" id="GO:0051119">
    <property type="term" value="F:sugar transmembrane transporter activity"/>
    <property type="evidence" value="ECO:0007669"/>
    <property type="project" value="InterPro"/>
</dbReference>
<dbReference type="Pfam" id="PF03083">
    <property type="entry name" value="MtN3_slv"/>
    <property type="match status" value="2"/>
</dbReference>
<evidence type="ECO:0000256" key="2">
    <source>
        <dbReference type="ARBA" id="ARBA00004653"/>
    </source>
</evidence>
<reference evidence="13 14" key="1">
    <citation type="submission" date="2017-06" db="EMBL/GenBank/DDBJ databases">
        <title>A platform for efficient transgenesis in Macrostomum lignano, a flatworm model organism for stem cell research.</title>
        <authorList>
            <person name="Berezikov E."/>
        </authorList>
    </citation>
    <scope>NUCLEOTIDE SEQUENCE [LARGE SCALE GENOMIC DNA]</scope>
    <source>
        <strain evidence="13">DV1</strain>
        <tissue evidence="13">Whole organism</tissue>
    </source>
</reference>
<evidence type="ECO:0000313" key="13">
    <source>
        <dbReference type="EMBL" id="PAA81101.1"/>
    </source>
</evidence>
<gene>
    <name evidence="13" type="ORF">BOX15_Mlig030993g3</name>
</gene>
<dbReference type="FunFam" id="1.20.1280.290:FF:000004">
    <property type="entry name" value="Sugar transporter SWEET"/>
    <property type="match status" value="1"/>
</dbReference>
<evidence type="ECO:0000256" key="12">
    <source>
        <dbReference type="RuleBase" id="RU910715"/>
    </source>
</evidence>
<evidence type="ECO:0000256" key="4">
    <source>
        <dbReference type="ARBA" id="ARBA00022448"/>
    </source>
</evidence>
<name>A0A267G506_9PLAT</name>
<sequence length="236" mass="25739">SIKQSHMTYGTIHLVGNLASIFSIFSYLPGLKIMRDIILSKSSESYSLFPYVAMLASSSVWLKYGLVREDFPLITVSCFSLSIQTTIVFVFYLFARHRGAIHFQLLLCMLMVFPVLSYVRYSPNLDLAIEHLGVYCTAVSIVSYGSPLSAMSEVLRTKSSESMSLSLIMLNFITACLWLTYGTLVHDSNLTVPNFVGACLSCFQLGLICVFPSTKSAGSAGAADASKKSVGSLATV</sequence>
<comment type="subcellular location">
    <subcellularLocation>
        <location evidence="1 12">Cell membrane</location>
        <topology evidence="1 12">Multi-pass membrane protein</topology>
    </subcellularLocation>
    <subcellularLocation>
        <location evidence="2">Golgi apparatus membrane</location>
        <topology evidence="2">Multi-pass membrane protein</topology>
    </subcellularLocation>
</comment>
<accession>A0A267G506</accession>
<feature type="transmembrane region" description="Helical" evidence="12">
    <location>
        <begin position="73"/>
        <end position="94"/>
    </location>
</feature>
<keyword evidence="4 12" id="KW-0813">Transport</keyword>
<dbReference type="Gene3D" id="1.20.1280.290">
    <property type="match status" value="2"/>
</dbReference>
<feature type="transmembrane region" description="Helical" evidence="12">
    <location>
        <begin position="101"/>
        <end position="120"/>
    </location>
</feature>
<comment type="similarity">
    <text evidence="3 12">Belongs to the SWEET sugar transporter family.</text>
</comment>
<dbReference type="GO" id="GO:0005886">
    <property type="term" value="C:plasma membrane"/>
    <property type="evidence" value="ECO:0007669"/>
    <property type="project" value="UniProtKB-SubCell"/>
</dbReference>
<feature type="transmembrane region" description="Helical" evidence="12">
    <location>
        <begin position="48"/>
        <end position="67"/>
    </location>
</feature>
<dbReference type="GO" id="GO:0000139">
    <property type="term" value="C:Golgi membrane"/>
    <property type="evidence" value="ECO:0007669"/>
    <property type="project" value="UniProtKB-SubCell"/>
</dbReference>
<dbReference type="PANTHER" id="PTHR10791:SF112">
    <property type="entry name" value="SUGAR TRANSPORTER SWEET1"/>
    <property type="match status" value="1"/>
</dbReference>
<evidence type="ECO:0000256" key="5">
    <source>
        <dbReference type="ARBA" id="ARBA00022475"/>
    </source>
</evidence>
<proteinExistence type="inferred from homology"/>
<dbReference type="EMBL" id="NIVC01000550">
    <property type="protein sequence ID" value="PAA81101.1"/>
    <property type="molecule type" value="Genomic_DNA"/>
</dbReference>
<dbReference type="OrthoDB" id="409725at2759"/>
<comment type="function">
    <text evidence="12">Mediates sugar transport across membranes.</text>
</comment>
<evidence type="ECO:0000256" key="7">
    <source>
        <dbReference type="ARBA" id="ARBA00022692"/>
    </source>
</evidence>
<dbReference type="AlphaFoldDB" id="A0A267G506"/>
<keyword evidence="10" id="KW-0333">Golgi apparatus</keyword>
<protein>
    <recommendedName>
        <fullName evidence="12">Sugar transporter SWEET</fullName>
    </recommendedName>
</protein>
<evidence type="ECO:0000256" key="9">
    <source>
        <dbReference type="ARBA" id="ARBA00022989"/>
    </source>
</evidence>
<comment type="caution">
    <text evidence="13">The sequence shown here is derived from an EMBL/GenBank/DDBJ whole genome shotgun (WGS) entry which is preliminary data.</text>
</comment>
<evidence type="ECO:0000256" key="8">
    <source>
        <dbReference type="ARBA" id="ARBA00022737"/>
    </source>
</evidence>
<keyword evidence="14" id="KW-1185">Reference proteome</keyword>
<dbReference type="InterPro" id="IPR047664">
    <property type="entry name" value="SWEET"/>
</dbReference>
<evidence type="ECO:0000256" key="1">
    <source>
        <dbReference type="ARBA" id="ARBA00004651"/>
    </source>
</evidence>
<feature type="non-terminal residue" evidence="13">
    <location>
        <position position="1"/>
    </location>
</feature>
<evidence type="ECO:0000256" key="10">
    <source>
        <dbReference type="ARBA" id="ARBA00023034"/>
    </source>
</evidence>
<keyword evidence="5" id="KW-1003">Cell membrane</keyword>
<evidence type="ECO:0000256" key="3">
    <source>
        <dbReference type="ARBA" id="ARBA00007809"/>
    </source>
</evidence>
<dbReference type="Proteomes" id="UP000215902">
    <property type="component" value="Unassembled WGS sequence"/>
</dbReference>
<feature type="transmembrane region" description="Helical" evidence="12">
    <location>
        <begin position="190"/>
        <end position="211"/>
    </location>
</feature>
<dbReference type="PANTHER" id="PTHR10791">
    <property type="entry name" value="RAG1-ACTIVATING PROTEIN 1"/>
    <property type="match status" value="1"/>
</dbReference>
<keyword evidence="8" id="KW-0677">Repeat</keyword>